<name>A0A1V6S7E5_9EURO</name>
<keyword evidence="2" id="KW-0479">Metal-binding</keyword>
<dbReference type="PANTHER" id="PTHR47338:SF5">
    <property type="entry name" value="ZN(II)2CYS6 TRANSCRIPTION FACTOR (EUROFUNG)"/>
    <property type="match status" value="1"/>
</dbReference>
<dbReference type="Pfam" id="PF00172">
    <property type="entry name" value="Zn_clus"/>
    <property type="match status" value="1"/>
</dbReference>
<comment type="subcellular location">
    <subcellularLocation>
        <location evidence="1">Nucleus</location>
    </subcellularLocation>
</comment>
<dbReference type="GO" id="GO:0003677">
    <property type="term" value="F:DNA binding"/>
    <property type="evidence" value="ECO:0007669"/>
    <property type="project" value="UniProtKB-KW"/>
</dbReference>
<dbReference type="PANTHER" id="PTHR47338">
    <property type="entry name" value="ZN(II)2CYS6 TRANSCRIPTION FACTOR (EUROFUNG)-RELATED"/>
    <property type="match status" value="1"/>
</dbReference>
<evidence type="ECO:0000256" key="4">
    <source>
        <dbReference type="ARBA" id="ARBA00023125"/>
    </source>
</evidence>
<dbReference type="AlphaFoldDB" id="A0A1V6S7E5"/>
<keyword evidence="4" id="KW-0238">DNA-binding</keyword>
<proteinExistence type="predicted"/>
<evidence type="ECO:0000256" key="2">
    <source>
        <dbReference type="ARBA" id="ARBA00022723"/>
    </source>
</evidence>
<evidence type="ECO:0000256" key="1">
    <source>
        <dbReference type="ARBA" id="ARBA00004123"/>
    </source>
</evidence>
<dbReference type="InterPro" id="IPR050815">
    <property type="entry name" value="TF_fung"/>
</dbReference>
<keyword evidence="6" id="KW-0539">Nucleus</keyword>
<dbReference type="Proteomes" id="UP000191518">
    <property type="component" value="Unassembled WGS sequence"/>
</dbReference>
<evidence type="ECO:0000259" key="7">
    <source>
        <dbReference type="PROSITE" id="PS50048"/>
    </source>
</evidence>
<accession>A0A1V6S7E5</accession>
<gene>
    <name evidence="8" type="ORF">PENVUL_c006G01896</name>
</gene>
<dbReference type="Gene3D" id="4.10.240.10">
    <property type="entry name" value="Zn(2)-C6 fungal-type DNA-binding domain"/>
    <property type="match status" value="1"/>
</dbReference>
<dbReference type="InterPro" id="IPR001138">
    <property type="entry name" value="Zn2Cys6_DnaBD"/>
</dbReference>
<keyword evidence="3" id="KW-0805">Transcription regulation</keyword>
<evidence type="ECO:0000313" key="9">
    <source>
        <dbReference type="Proteomes" id="UP000191518"/>
    </source>
</evidence>
<sequence length="218" mass="24016">MTSTSNNLSLTACVHCRRHKIRCSRQFPDCGRCSRLGLTCDYPNPPDRRQIANLRNGPLYNDDSSANLHGNESINCTKTSHGDHVSSSSIIPPTEVMIQLIDIYFDCVFNANLLFHRPSFMEDLEKGSIKEHVLLSVISVASILSRSAHSPSGTSIESPSRHWAEIASASALQSADCGGLDVVQACENLALYWWATNEPHRAHVHSNALPATFDFEPV</sequence>
<dbReference type="GO" id="GO:0006351">
    <property type="term" value="P:DNA-templated transcription"/>
    <property type="evidence" value="ECO:0007669"/>
    <property type="project" value="InterPro"/>
</dbReference>
<dbReference type="Pfam" id="PF04082">
    <property type="entry name" value="Fungal_trans"/>
    <property type="match status" value="1"/>
</dbReference>
<evidence type="ECO:0000313" key="8">
    <source>
        <dbReference type="EMBL" id="OQE09523.1"/>
    </source>
</evidence>
<dbReference type="InterPro" id="IPR007219">
    <property type="entry name" value="XnlR_reg_dom"/>
</dbReference>
<organism evidence="8 9">
    <name type="scientific">Penicillium vulpinum</name>
    <dbReference type="NCBI Taxonomy" id="29845"/>
    <lineage>
        <taxon>Eukaryota</taxon>
        <taxon>Fungi</taxon>
        <taxon>Dikarya</taxon>
        <taxon>Ascomycota</taxon>
        <taxon>Pezizomycotina</taxon>
        <taxon>Eurotiomycetes</taxon>
        <taxon>Eurotiomycetidae</taxon>
        <taxon>Eurotiales</taxon>
        <taxon>Aspergillaceae</taxon>
        <taxon>Penicillium</taxon>
    </lineage>
</organism>
<dbReference type="PROSITE" id="PS50048">
    <property type="entry name" value="ZN2_CY6_FUNGAL_2"/>
    <property type="match status" value="1"/>
</dbReference>
<evidence type="ECO:0000256" key="3">
    <source>
        <dbReference type="ARBA" id="ARBA00023015"/>
    </source>
</evidence>
<reference evidence="9" key="1">
    <citation type="journal article" date="2017" name="Nat. Microbiol.">
        <title>Global analysis of biosynthetic gene clusters reveals vast potential of secondary metabolite production in Penicillium species.</title>
        <authorList>
            <person name="Nielsen J.C."/>
            <person name="Grijseels S."/>
            <person name="Prigent S."/>
            <person name="Ji B."/>
            <person name="Dainat J."/>
            <person name="Nielsen K.F."/>
            <person name="Frisvad J.C."/>
            <person name="Workman M."/>
            <person name="Nielsen J."/>
        </authorList>
    </citation>
    <scope>NUCLEOTIDE SEQUENCE [LARGE SCALE GENOMIC DNA]</scope>
    <source>
        <strain evidence="9">IBT 29486</strain>
    </source>
</reference>
<dbReference type="CDD" id="cd00067">
    <property type="entry name" value="GAL4"/>
    <property type="match status" value="1"/>
</dbReference>
<dbReference type="PROSITE" id="PS00463">
    <property type="entry name" value="ZN2_CY6_FUNGAL_1"/>
    <property type="match status" value="1"/>
</dbReference>
<dbReference type="GO" id="GO:0008270">
    <property type="term" value="F:zinc ion binding"/>
    <property type="evidence" value="ECO:0007669"/>
    <property type="project" value="InterPro"/>
</dbReference>
<dbReference type="SUPFAM" id="SSF57701">
    <property type="entry name" value="Zn2/Cys6 DNA-binding domain"/>
    <property type="match status" value="1"/>
</dbReference>
<keyword evidence="9" id="KW-1185">Reference proteome</keyword>
<keyword evidence="5" id="KW-0804">Transcription</keyword>
<dbReference type="CDD" id="cd12148">
    <property type="entry name" value="fungal_TF_MHR"/>
    <property type="match status" value="1"/>
</dbReference>
<evidence type="ECO:0000256" key="6">
    <source>
        <dbReference type="ARBA" id="ARBA00023242"/>
    </source>
</evidence>
<dbReference type="SMART" id="SM00066">
    <property type="entry name" value="GAL4"/>
    <property type="match status" value="1"/>
</dbReference>
<dbReference type="GO" id="GO:0000981">
    <property type="term" value="F:DNA-binding transcription factor activity, RNA polymerase II-specific"/>
    <property type="evidence" value="ECO:0007669"/>
    <property type="project" value="InterPro"/>
</dbReference>
<dbReference type="STRING" id="29845.A0A1V6S7E5"/>
<protein>
    <recommendedName>
        <fullName evidence="7">Zn(2)-C6 fungal-type domain-containing protein</fullName>
    </recommendedName>
</protein>
<feature type="domain" description="Zn(2)-C6 fungal-type" evidence="7">
    <location>
        <begin position="12"/>
        <end position="42"/>
    </location>
</feature>
<dbReference type="GO" id="GO:0005634">
    <property type="term" value="C:nucleus"/>
    <property type="evidence" value="ECO:0007669"/>
    <property type="project" value="UniProtKB-SubCell"/>
</dbReference>
<evidence type="ECO:0000256" key="5">
    <source>
        <dbReference type="ARBA" id="ARBA00023163"/>
    </source>
</evidence>
<dbReference type="InterPro" id="IPR036864">
    <property type="entry name" value="Zn2-C6_fun-type_DNA-bd_sf"/>
</dbReference>
<dbReference type="EMBL" id="MDYP01000006">
    <property type="protein sequence ID" value="OQE09523.1"/>
    <property type="molecule type" value="Genomic_DNA"/>
</dbReference>
<comment type="caution">
    <text evidence="8">The sequence shown here is derived from an EMBL/GenBank/DDBJ whole genome shotgun (WGS) entry which is preliminary data.</text>
</comment>